<evidence type="ECO:0008006" key="3">
    <source>
        <dbReference type="Google" id="ProtNLM"/>
    </source>
</evidence>
<name>A0AAD8M381_9APIA</name>
<dbReference type="Proteomes" id="UP001237642">
    <property type="component" value="Unassembled WGS sequence"/>
</dbReference>
<gene>
    <name evidence="1" type="ORF">POM88_051188</name>
</gene>
<evidence type="ECO:0000313" key="2">
    <source>
        <dbReference type="Proteomes" id="UP001237642"/>
    </source>
</evidence>
<dbReference type="EMBL" id="JAUIZM010000011">
    <property type="protein sequence ID" value="KAK1357932.1"/>
    <property type="molecule type" value="Genomic_DNA"/>
</dbReference>
<evidence type="ECO:0000313" key="1">
    <source>
        <dbReference type="EMBL" id="KAK1357932.1"/>
    </source>
</evidence>
<reference evidence="1" key="2">
    <citation type="submission" date="2023-05" db="EMBL/GenBank/DDBJ databases">
        <authorList>
            <person name="Schelkunov M.I."/>
        </authorList>
    </citation>
    <scope>NUCLEOTIDE SEQUENCE</scope>
    <source>
        <strain evidence="1">Hsosn_3</strain>
        <tissue evidence="1">Leaf</tissue>
    </source>
</reference>
<keyword evidence="2" id="KW-1185">Reference proteome</keyword>
<protein>
    <recommendedName>
        <fullName evidence="3">Retrotransposon gag domain-containing protein</fullName>
    </recommendedName>
</protein>
<comment type="caution">
    <text evidence="1">The sequence shown here is derived from an EMBL/GenBank/DDBJ whole genome shotgun (WGS) entry which is preliminary data.</text>
</comment>
<sequence>MACLEEETRVSSKTLWFQVKQCVVLKSNEIGEYQFGIKSQGYDVDLLNLTFKNLAEQVAYLAEQLAKNAQERAEIKTSLQATNARIEATNKRIKGVVTTVETTPLRNGFVRKPQPTNDDYDDTSLKWYVPEFSRAGDSKDFLEWVDHMDYFFDYKGFDDQKSYKIANMKLRKCASLWFDTLKAKIMKESAHRIKTWTEMKR</sequence>
<accession>A0AAD8M381</accession>
<dbReference type="AlphaFoldDB" id="A0AAD8M381"/>
<organism evidence="1 2">
    <name type="scientific">Heracleum sosnowskyi</name>
    <dbReference type="NCBI Taxonomy" id="360622"/>
    <lineage>
        <taxon>Eukaryota</taxon>
        <taxon>Viridiplantae</taxon>
        <taxon>Streptophyta</taxon>
        <taxon>Embryophyta</taxon>
        <taxon>Tracheophyta</taxon>
        <taxon>Spermatophyta</taxon>
        <taxon>Magnoliopsida</taxon>
        <taxon>eudicotyledons</taxon>
        <taxon>Gunneridae</taxon>
        <taxon>Pentapetalae</taxon>
        <taxon>asterids</taxon>
        <taxon>campanulids</taxon>
        <taxon>Apiales</taxon>
        <taxon>Apiaceae</taxon>
        <taxon>Apioideae</taxon>
        <taxon>apioid superclade</taxon>
        <taxon>Tordylieae</taxon>
        <taxon>Tordyliinae</taxon>
        <taxon>Heracleum</taxon>
    </lineage>
</organism>
<proteinExistence type="predicted"/>
<reference evidence="1" key="1">
    <citation type="submission" date="2023-02" db="EMBL/GenBank/DDBJ databases">
        <title>Genome of toxic invasive species Heracleum sosnowskyi carries increased number of genes despite the absence of recent whole-genome duplications.</title>
        <authorList>
            <person name="Schelkunov M."/>
            <person name="Shtratnikova V."/>
            <person name="Makarenko M."/>
            <person name="Klepikova A."/>
            <person name="Omelchenko D."/>
            <person name="Novikova G."/>
            <person name="Obukhova E."/>
            <person name="Bogdanov V."/>
            <person name="Penin A."/>
            <person name="Logacheva M."/>
        </authorList>
    </citation>
    <scope>NUCLEOTIDE SEQUENCE</scope>
    <source>
        <strain evidence="1">Hsosn_3</strain>
        <tissue evidence="1">Leaf</tissue>
    </source>
</reference>